<accession>A0A3N1LHA3</accession>
<name>A0A3N1LHA3_9PROT</name>
<keyword evidence="3" id="KW-1185">Reference proteome</keyword>
<dbReference type="Gene3D" id="1.20.1050.10">
    <property type="match status" value="1"/>
</dbReference>
<dbReference type="PANTHER" id="PTHR44051:SF8">
    <property type="entry name" value="GLUTATHIONE S-TRANSFERASE GSTA"/>
    <property type="match status" value="1"/>
</dbReference>
<dbReference type="Pfam" id="PF13409">
    <property type="entry name" value="GST_N_2"/>
    <property type="match status" value="1"/>
</dbReference>
<dbReference type="PANTHER" id="PTHR44051">
    <property type="entry name" value="GLUTATHIONE S-TRANSFERASE-RELATED"/>
    <property type="match status" value="1"/>
</dbReference>
<reference evidence="2 3" key="1">
    <citation type="submission" date="2018-11" db="EMBL/GenBank/DDBJ databases">
        <title>Genomic Encyclopedia of Type Strains, Phase IV (KMG-IV): sequencing the most valuable type-strain genomes for metagenomic binning, comparative biology and taxonomic classification.</title>
        <authorList>
            <person name="Goeker M."/>
        </authorList>
    </citation>
    <scope>NUCLEOTIDE SEQUENCE [LARGE SCALE GENOMIC DNA]</scope>
    <source>
        <strain evidence="2 3">DSM 5900</strain>
    </source>
</reference>
<comment type="caution">
    <text evidence="2">The sequence shown here is derived from an EMBL/GenBank/DDBJ whole genome shotgun (WGS) entry which is preliminary data.</text>
</comment>
<dbReference type="InterPro" id="IPR036249">
    <property type="entry name" value="Thioredoxin-like_sf"/>
</dbReference>
<dbReference type="Proteomes" id="UP000278222">
    <property type="component" value="Unassembled WGS sequence"/>
</dbReference>
<dbReference type="SUPFAM" id="SSF52833">
    <property type="entry name" value="Thioredoxin-like"/>
    <property type="match status" value="1"/>
</dbReference>
<organism evidence="2 3">
    <name type="scientific">Stella humosa</name>
    <dbReference type="NCBI Taxonomy" id="94"/>
    <lineage>
        <taxon>Bacteria</taxon>
        <taxon>Pseudomonadati</taxon>
        <taxon>Pseudomonadota</taxon>
        <taxon>Alphaproteobacteria</taxon>
        <taxon>Rhodospirillales</taxon>
        <taxon>Stellaceae</taxon>
        <taxon>Stella</taxon>
    </lineage>
</organism>
<dbReference type="EMBL" id="RJKX01000014">
    <property type="protein sequence ID" value="ROP90630.1"/>
    <property type="molecule type" value="Genomic_DNA"/>
</dbReference>
<protein>
    <submittedName>
        <fullName evidence="2">GST-like protein</fullName>
    </submittedName>
</protein>
<gene>
    <name evidence="2" type="ORF">EDC65_2482</name>
</gene>
<dbReference type="RefSeq" id="WP_123690037.1">
    <property type="nucleotide sequence ID" value="NZ_AP019700.1"/>
</dbReference>
<proteinExistence type="predicted"/>
<dbReference type="OrthoDB" id="9813092at2"/>
<dbReference type="InterPro" id="IPR036282">
    <property type="entry name" value="Glutathione-S-Trfase_C_sf"/>
</dbReference>
<dbReference type="CDD" id="cd03057">
    <property type="entry name" value="GST_N_Beta"/>
    <property type="match status" value="1"/>
</dbReference>
<evidence type="ECO:0000313" key="3">
    <source>
        <dbReference type="Proteomes" id="UP000278222"/>
    </source>
</evidence>
<dbReference type="SUPFAM" id="SSF47616">
    <property type="entry name" value="GST C-terminal domain-like"/>
    <property type="match status" value="1"/>
</dbReference>
<evidence type="ECO:0000259" key="1">
    <source>
        <dbReference type="PROSITE" id="PS50404"/>
    </source>
</evidence>
<dbReference type="AlphaFoldDB" id="A0A3N1LHA3"/>
<evidence type="ECO:0000313" key="2">
    <source>
        <dbReference type="EMBL" id="ROP90630.1"/>
    </source>
</evidence>
<feature type="domain" description="GST N-terminal" evidence="1">
    <location>
        <begin position="1"/>
        <end position="81"/>
    </location>
</feature>
<dbReference type="InterPro" id="IPR004045">
    <property type="entry name" value="Glutathione_S-Trfase_N"/>
</dbReference>
<dbReference type="Gene3D" id="3.40.30.10">
    <property type="entry name" value="Glutaredoxin"/>
    <property type="match status" value="1"/>
</dbReference>
<dbReference type="PROSITE" id="PS50404">
    <property type="entry name" value="GST_NTER"/>
    <property type="match status" value="1"/>
</dbReference>
<sequence length="215" mass="23823">MITLYGAAASGSVAVEAAMTLLGIRYRLVEGATWIDEEARQRVGTTNPMRQVPTLILPSGDVMTESAAILVWLADSHPDAGLAPAPADARRGQFLRWMTYVATAIYALHWIKPDPARIGAPPDLHVRVVDAVHDRIAECWAIMDGQINPGRYLLGERLTVLDLYVAVVSRFGPWRQRFYAAAPAMAQVVRRVDADPRLADFWKRRFPFAAGWEGD</sequence>